<dbReference type="PANTHER" id="PTHR47642">
    <property type="entry name" value="ATP-DEPENDENT DNA HELICASE"/>
    <property type="match status" value="1"/>
</dbReference>
<accession>A0A1X6P3N4</accession>
<protein>
    <recommendedName>
        <fullName evidence="3">ATP-dependent DNA helicase</fullName>
    </recommendedName>
</protein>
<dbReference type="Proteomes" id="UP000218209">
    <property type="component" value="Unassembled WGS sequence"/>
</dbReference>
<dbReference type="AlphaFoldDB" id="A0A1X6P3N4"/>
<name>A0A1X6P3N4_PORUM</name>
<dbReference type="SUPFAM" id="SSF52540">
    <property type="entry name" value="P-loop containing nucleoside triphosphate hydrolases"/>
    <property type="match status" value="1"/>
</dbReference>
<dbReference type="InterPro" id="IPR051055">
    <property type="entry name" value="PIF1_helicase"/>
</dbReference>
<dbReference type="InterPro" id="IPR027417">
    <property type="entry name" value="P-loop_NTPase"/>
</dbReference>
<dbReference type="EMBL" id="KV918903">
    <property type="protein sequence ID" value="OSX75447.1"/>
    <property type="molecule type" value="Genomic_DNA"/>
</dbReference>
<organism evidence="1 2">
    <name type="scientific">Porphyra umbilicalis</name>
    <name type="common">Purple laver</name>
    <name type="synonym">Red alga</name>
    <dbReference type="NCBI Taxonomy" id="2786"/>
    <lineage>
        <taxon>Eukaryota</taxon>
        <taxon>Rhodophyta</taxon>
        <taxon>Bangiophyceae</taxon>
        <taxon>Bangiales</taxon>
        <taxon>Bangiaceae</taxon>
        <taxon>Porphyra</taxon>
    </lineage>
</organism>
<evidence type="ECO:0008006" key="3">
    <source>
        <dbReference type="Google" id="ProtNLM"/>
    </source>
</evidence>
<sequence>MKLTRVRRQCQPDFVAALRDARLGQVTSAVRTLVRECTVSDEQYDQLESTMLHLMPRHVDVAAPSHTCLTRLCRSRRPADFIADDGVKLDPNRQCTGLETDLATVPTHSRDAALLDCVALFVVQHCRHVRVMLVTNHLLGLRLFHRSIGRVVDYDSADGARVVQFENQEVMSRSQAGVHGVRTAGADCIEVLCPPVDSEARIFSRPGVLAVRRQVPFVLRWAPTVHRSQNLTFSGAVIAVEEEFGAGMVLTATSRVADKRRMYGRNFPGNRLLAVHAALQFYPESPRL</sequence>
<keyword evidence="2" id="KW-1185">Reference proteome</keyword>
<reference evidence="1 2" key="1">
    <citation type="submission" date="2017-03" db="EMBL/GenBank/DDBJ databases">
        <title>WGS assembly of Porphyra umbilicalis.</title>
        <authorList>
            <person name="Brawley S.H."/>
            <person name="Blouin N.A."/>
            <person name="Ficko-Blean E."/>
            <person name="Wheeler G.L."/>
            <person name="Lohr M."/>
            <person name="Goodson H.V."/>
            <person name="Jenkins J.W."/>
            <person name="Blaby-Haas C.E."/>
            <person name="Helliwell K.E."/>
            <person name="Chan C."/>
            <person name="Marriage T."/>
            <person name="Bhattacharya D."/>
            <person name="Klein A.S."/>
            <person name="Badis Y."/>
            <person name="Brodie J."/>
            <person name="Cao Y."/>
            <person name="Collen J."/>
            <person name="Dittami S.M."/>
            <person name="Gachon C.M."/>
            <person name="Green B.R."/>
            <person name="Karpowicz S."/>
            <person name="Kim J.W."/>
            <person name="Kudahl U."/>
            <person name="Lin S."/>
            <person name="Michel G."/>
            <person name="Mittag M."/>
            <person name="Olson B.J."/>
            <person name="Pangilinan J."/>
            <person name="Peng Y."/>
            <person name="Qiu H."/>
            <person name="Shu S."/>
            <person name="Singer J.T."/>
            <person name="Smith A.G."/>
            <person name="Sprecher B.N."/>
            <person name="Wagner V."/>
            <person name="Wang W."/>
            <person name="Wang Z.-Y."/>
            <person name="Yan J."/>
            <person name="Yarish C."/>
            <person name="Zoeuner-Riek S."/>
            <person name="Zhuang Y."/>
            <person name="Zou Y."/>
            <person name="Lindquist E.A."/>
            <person name="Grimwood J."/>
            <person name="Barry K."/>
            <person name="Rokhsar D.S."/>
            <person name="Schmutz J."/>
            <person name="Stiller J.W."/>
            <person name="Grossman A.R."/>
            <person name="Prochnik S.E."/>
        </authorList>
    </citation>
    <scope>NUCLEOTIDE SEQUENCE [LARGE SCALE GENOMIC DNA]</scope>
    <source>
        <strain evidence="1">4086291</strain>
    </source>
</reference>
<evidence type="ECO:0000313" key="1">
    <source>
        <dbReference type="EMBL" id="OSX75447.1"/>
    </source>
</evidence>
<dbReference type="OrthoDB" id="432234at2759"/>
<proteinExistence type="predicted"/>
<evidence type="ECO:0000313" key="2">
    <source>
        <dbReference type="Proteomes" id="UP000218209"/>
    </source>
</evidence>
<gene>
    <name evidence="1" type="ORF">BU14_0236s0010</name>
</gene>